<dbReference type="EMBL" id="ACIP02000001">
    <property type="protein sequence ID" value="EEP29233.1"/>
    <property type="molecule type" value="Genomic_DNA"/>
</dbReference>
<evidence type="ECO:0000313" key="1">
    <source>
        <dbReference type="EMBL" id="EEP29233.1"/>
    </source>
</evidence>
<proteinExistence type="predicted"/>
<evidence type="ECO:0000313" key="2">
    <source>
        <dbReference type="Proteomes" id="UP000003494"/>
    </source>
</evidence>
<dbReference type="AlphaFoldDB" id="C4G9D6"/>
<keyword evidence="2" id="KW-1185">Reference proteome</keyword>
<accession>C4G9D6</accession>
<dbReference type="HOGENOM" id="CLU_3316945_0_0_9"/>
<organism evidence="1 2">
    <name type="scientific">Shuttleworthella satelles DSM 14600</name>
    <dbReference type="NCBI Taxonomy" id="626523"/>
    <lineage>
        <taxon>Bacteria</taxon>
        <taxon>Bacillati</taxon>
        <taxon>Bacillota</taxon>
        <taxon>Clostridia</taxon>
        <taxon>Lachnospirales</taxon>
        <taxon>Lachnospiraceae</taxon>
        <taxon>Shuttleworthella</taxon>
    </lineage>
</organism>
<protein>
    <submittedName>
        <fullName evidence="1">Uncharacterized protein</fullName>
    </submittedName>
</protein>
<comment type="caution">
    <text evidence="1">The sequence shown here is derived from an EMBL/GenBank/DDBJ whole genome shotgun (WGS) entry which is preliminary data.</text>
</comment>
<dbReference type="Proteomes" id="UP000003494">
    <property type="component" value="Unassembled WGS sequence"/>
</dbReference>
<sequence length="39" mass="4620">MRARTKIWRIKRDGLCPGPLPVLEGRNQADLLLRFLKMR</sequence>
<gene>
    <name evidence="1" type="ORF">GCWU000342_00589</name>
</gene>
<name>C4G9D6_9FIRM</name>
<reference evidence="1" key="1">
    <citation type="submission" date="2009-04" db="EMBL/GenBank/DDBJ databases">
        <authorList>
            <person name="Weinstock G."/>
            <person name="Sodergren E."/>
            <person name="Clifton S."/>
            <person name="Fulton L."/>
            <person name="Fulton B."/>
            <person name="Courtney L."/>
            <person name="Fronick C."/>
            <person name="Harrison M."/>
            <person name="Strong C."/>
            <person name="Farmer C."/>
            <person name="Delahaunty K."/>
            <person name="Markovic C."/>
            <person name="Hall O."/>
            <person name="Minx P."/>
            <person name="Tomlinson C."/>
            <person name="Mitreva M."/>
            <person name="Nelson J."/>
            <person name="Hou S."/>
            <person name="Wollam A."/>
            <person name="Pepin K.H."/>
            <person name="Johnson M."/>
            <person name="Bhonagiri V."/>
            <person name="Nash W.E."/>
            <person name="Warren W."/>
            <person name="Chinwalla A."/>
            <person name="Mardis E.R."/>
            <person name="Wilson R.K."/>
        </authorList>
    </citation>
    <scope>NUCLEOTIDE SEQUENCE [LARGE SCALE GENOMIC DNA]</scope>
    <source>
        <strain evidence="1">DSM 14600</strain>
    </source>
</reference>